<evidence type="ECO:0000256" key="4">
    <source>
        <dbReference type="ARBA" id="ARBA00022884"/>
    </source>
</evidence>
<keyword evidence="2 6" id="KW-0396">Initiation factor</keyword>
<dbReference type="InterPro" id="IPR001040">
    <property type="entry name" value="TIF_eIF_4E"/>
</dbReference>
<gene>
    <name evidence="8" type="ORF">NDN08_002025</name>
</gene>
<dbReference type="GO" id="GO:0016281">
    <property type="term" value="C:eukaryotic translation initiation factor 4F complex"/>
    <property type="evidence" value="ECO:0007669"/>
    <property type="project" value="TreeGrafter"/>
</dbReference>
<feature type="region of interest" description="Disordered" evidence="7">
    <location>
        <begin position="1"/>
        <end position="21"/>
    </location>
</feature>
<keyword evidence="5 6" id="KW-0648">Protein biosynthesis</keyword>
<dbReference type="InterPro" id="IPR023398">
    <property type="entry name" value="TIF_eIF4e-like"/>
</dbReference>
<dbReference type="GO" id="GO:0006417">
    <property type="term" value="P:regulation of translation"/>
    <property type="evidence" value="ECO:0007669"/>
    <property type="project" value="UniProtKB-KW"/>
</dbReference>
<comment type="caution">
    <text evidence="8">The sequence shown here is derived from an EMBL/GenBank/DDBJ whole genome shotgun (WGS) entry which is preliminary data.</text>
</comment>
<accession>A0AAV8UVE2</accession>
<reference evidence="8 9" key="1">
    <citation type="journal article" date="2023" name="Nat. Commun.">
        <title>Origin of minicircular mitochondrial genomes in red algae.</title>
        <authorList>
            <person name="Lee Y."/>
            <person name="Cho C.H."/>
            <person name="Lee Y.M."/>
            <person name="Park S.I."/>
            <person name="Yang J.H."/>
            <person name="West J.A."/>
            <person name="Bhattacharya D."/>
            <person name="Yoon H.S."/>
        </authorList>
    </citation>
    <scope>NUCLEOTIDE SEQUENCE [LARGE SCALE GENOMIC DNA]</scope>
    <source>
        <strain evidence="8 9">CCMP1338</strain>
        <tissue evidence="8">Whole cell</tissue>
    </source>
</reference>
<evidence type="ECO:0000256" key="7">
    <source>
        <dbReference type="SAM" id="MobiDB-lite"/>
    </source>
</evidence>
<keyword evidence="9" id="KW-1185">Reference proteome</keyword>
<protein>
    <recommendedName>
        <fullName evidence="10">Eukaryotic translation initiation factor 4E</fullName>
    </recommendedName>
</protein>
<evidence type="ECO:0000256" key="2">
    <source>
        <dbReference type="ARBA" id="ARBA00022540"/>
    </source>
</evidence>
<evidence type="ECO:0000256" key="1">
    <source>
        <dbReference type="ARBA" id="ARBA00009860"/>
    </source>
</evidence>
<proteinExistence type="inferred from homology"/>
<dbReference type="AlphaFoldDB" id="A0AAV8UVE2"/>
<dbReference type="PANTHER" id="PTHR11960:SF8">
    <property type="entry name" value="EUKARYOTIC TRANSLATION INITIATION FACTOR 4E1-RELATED"/>
    <property type="match status" value="1"/>
</dbReference>
<evidence type="ECO:0000313" key="8">
    <source>
        <dbReference type="EMBL" id="KAJ8905518.1"/>
    </source>
</evidence>
<dbReference type="Gene3D" id="3.30.760.10">
    <property type="entry name" value="RNA Cap, Translation Initiation Factor Eif4e"/>
    <property type="match status" value="1"/>
</dbReference>
<dbReference type="Proteomes" id="UP001157974">
    <property type="component" value="Unassembled WGS sequence"/>
</dbReference>
<dbReference type="SUPFAM" id="SSF55418">
    <property type="entry name" value="eIF4e-like"/>
    <property type="match status" value="1"/>
</dbReference>
<comment type="similarity">
    <text evidence="1 6">Belongs to the eukaryotic initiation factor 4E family.</text>
</comment>
<evidence type="ECO:0000256" key="6">
    <source>
        <dbReference type="RuleBase" id="RU004374"/>
    </source>
</evidence>
<evidence type="ECO:0008006" key="10">
    <source>
        <dbReference type="Google" id="ProtNLM"/>
    </source>
</evidence>
<evidence type="ECO:0000313" key="9">
    <source>
        <dbReference type="Proteomes" id="UP001157974"/>
    </source>
</evidence>
<keyword evidence="4 6" id="KW-0694">RNA-binding</keyword>
<keyword evidence="3" id="KW-0810">Translation regulation</keyword>
<dbReference type="EMBL" id="JAMWBK010000004">
    <property type="protein sequence ID" value="KAJ8905518.1"/>
    <property type="molecule type" value="Genomic_DNA"/>
</dbReference>
<sequence>MAAEVGTAEGAERTGSGVDMSVPHRLQSSWTLYFNTSVGAGGKGGKSSWDENLKTVTEISTVESLWGTLNAIAEPTALMPSSTYYLFKTGIKPLWEDKANENGGKFTIKLRDKSLVNEIWLNSVLLVLGDSFASDDSDEICGLEMAVRSQQTRLSMWIGTSDNFALRDNIKAKWRREICAGGLPSDMDIEFDPHMNQQSYQKPYGGYRGGR</sequence>
<dbReference type="GO" id="GO:0000340">
    <property type="term" value="F:RNA 7-methylguanosine cap binding"/>
    <property type="evidence" value="ECO:0007669"/>
    <property type="project" value="TreeGrafter"/>
</dbReference>
<dbReference type="Pfam" id="PF01652">
    <property type="entry name" value="IF4E"/>
    <property type="match status" value="1"/>
</dbReference>
<evidence type="ECO:0000256" key="3">
    <source>
        <dbReference type="ARBA" id="ARBA00022845"/>
    </source>
</evidence>
<organism evidence="8 9">
    <name type="scientific">Rhodosorus marinus</name>
    <dbReference type="NCBI Taxonomy" id="101924"/>
    <lineage>
        <taxon>Eukaryota</taxon>
        <taxon>Rhodophyta</taxon>
        <taxon>Stylonematophyceae</taxon>
        <taxon>Stylonematales</taxon>
        <taxon>Stylonemataceae</taxon>
        <taxon>Rhodosorus</taxon>
    </lineage>
</organism>
<evidence type="ECO:0000256" key="5">
    <source>
        <dbReference type="ARBA" id="ARBA00022917"/>
    </source>
</evidence>
<dbReference type="GO" id="GO:0003743">
    <property type="term" value="F:translation initiation factor activity"/>
    <property type="evidence" value="ECO:0007669"/>
    <property type="project" value="UniProtKB-KW"/>
</dbReference>
<dbReference type="PANTHER" id="PTHR11960">
    <property type="entry name" value="EUKARYOTIC TRANSLATION INITIATION FACTOR 4E RELATED"/>
    <property type="match status" value="1"/>
</dbReference>
<name>A0AAV8UVE2_9RHOD</name>